<dbReference type="OrthoDB" id="5279008at2759"/>
<organism evidence="1 2">
    <name type="scientific">Ramularia collo-cygni</name>
    <dbReference type="NCBI Taxonomy" id="112498"/>
    <lineage>
        <taxon>Eukaryota</taxon>
        <taxon>Fungi</taxon>
        <taxon>Dikarya</taxon>
        <taxon>Ascomycota</taxon>
        <taxon>Pezizomycotina</taxon>
        <taxon>Dothideomycetes</taxon>
        <taxon>Dothideomycetidae</taxon>
        <taxon>Mycosphaerellales</taxon>
        <taxon>Mycosphaerellaceae</taxon>
        <taxon>Ramularia</taxon>
    </lineage>
</organism>
<sequence length="392" mass="43168">MIALTALLAQHFPHADITALQSASENGDEETHDALVRGFFSTWKTSLLGSDLQSLRDLSQHQELSKFVTTIHIQDDWEVNDPGPMVAGPDAGPPAGAIHIWPRDEERNVKSGDIGIAELRDMLINRKFRPEIIKIRDFHGGNIACDPGPCATLVKDLLDGAGMAVKSFEFKRDTNSYGALEILFTFYPEDQGRDVGLARLQSAQFILTRNVKSYWQERILRAANPIDLTIAHAKPSPDADAPFVAGMSAPKLASLNLVRQGVSSKAVVRLIANSQTCLKSITFHMVTLTDSTSWCSLLSQIAQDCGSLSSFNLSLLRTASRETPSVKFRISKESVVEQDRNSLKITEKGPKHQRRVSAVRYNGPNVANVLQVVAESVVNWGYVPGTWDLIHE</sequence>
<evidence type="ECO:0000313" key="2">
    <source>
        <dbReference type="Proteomes" id="UP000225277"/>
    </source>
</evidence>
<accession>A0A2D3UM81</accession>
<dbReference type="EMBL" id="FJUY01000001">
    <property type="protein sequence ID" value="CZT14951.1"/>
    <property type="molecule type" value="Genomic_DNA"/>
</dbReference>
<reference evidence="1 2" key="1">
    <citation type="submission" date="2016-03" db="EMBL/GenBank/DDBJ databases">
        <authorList>
            <person name="Ploux O."/>
        </authorList>
    </citation>
    <scope>NUCLEOTIDE SEQUENCE [LARGE SCALE GENOMIC DNA]</scope>
    <source>
        <strain evidence="1 2">URUG2</strain>
    </source>
</reference>
<dbReference type="GeneID" id="35606822"/>
<evidence type="ECO:0000313" key="1">
    <source>
        <dbReference type="EMBL" id="CZT14951.1"/>
    </source>
</evidence>
<dbReference type="Proteomes" id="UP000225277">
    <property type="component" value="Unassembled WGS sequence"/>
</dbReference>
<name>A0A2D3UM81_9PEZI</name>
<dbReference type="RefSeq" id="XP_023621848.1">
    <property type="nucleotide sequence ID" value="XM_023766080.1"/>
</dbReference>
<dbReference type="AlphaFoldDB" id="A0A2D3UM81"/>
<keyword evidence="2" id="KW-1185">Reference proteome</keyword>
<proteinExistence type="predicted"/>
<gene>
    <name evidence="1" type="ORF">RCC_12269</name>
</gene>
<protein>
    <submittedName>
        <fullName evidence="1">Uncharacterized protein</fullName>
    </submittedName>
</protein>